<reference evidence="9" key="1">
    <citation type="submission" date="2017-01" db="EMBL/GenBank/DDBJ databases">
        <title>Comparative genomics of anhydrobiosis in the tardigrade Hypsibius dujardini.</title>
        <authorList>
            <person name="Yoshida Y."/>
            <person name="Koutsovoulos G."/>
            <person name="Laetsch D."/>
            <person name="Stevens L."/>
            <person name="Kumar S."/>
            <person name="Horikawa D."/>
            <person name="Ishino K."/>
            <person name="Komine S."/>
            <person name="Tomita M."/>
            <person name="Blaxter M."/>
            <person name="Arakawa K."/>
        </authorList>
    </citation>
    <scope>NUCLEOTIDE SEQUENCE [LARGE SCALE GENOMIC DNA]</scope>
    <source>
        <strain evidence="9">Z151</strain>
    </source>
</reference>
<evidence type="ECO:0000256" key="4">
    <source>
        <dbReference type="ARBA" id="ARBA00022737"/>
    </source>
</evidence>
<organism evidence="8 9">
    <name type="scientific">Hypsibius exemplaris</name>
    <name type="common">Freshwater tardigrade</name>
    <dbReference type="NCBI Taxonomy" id="2072580"/>
    <lineage>
        <taxon>Eukaryota</taxon>
        <taxon>Metazoa</taxon>
        <taxon>Ecdysozoa</taxon>
        <taxon>Tardigrada</taxon>
        <taxon>Eutardigrada</taxon>
        <taxon>Parachela</taxon>
        <taxon>Hypsibioidea</taxon>
        <taxon>Hypsibiidae</taxon>
        <taxon>Hypsibius</taxon>
    </lineage>
</organism>
<gene>
    <name evidence="8" type="ORF">BV898_03562</name>
</gene>
<evidence type="ECO:0000313" key="8">
    <source>
        <dbReference type="EMBL" id="OQV22385.1"/>
    </source>
</evidence>
<dbReference type="Gene3D" id="6.20.200.20">
    <property type="match status" value="5"/>
</dbReference>
<dbReference type="PROSITE" id="PS01208">
    <property type="entry name" value="VWFC_1"/>
    <property type="match status" value="2"/>
</dbReference>
<evidence type="ECO:0000256" key="3">
    <source>
        <dbReference type="ARBA" id="ARBA00022729"/>
    </source>
</evidence>
<name>A0A1W0X4D7_HYPEX</name>
<dbReference type="InterPro" id="IPR001007">
    <property type="entry name" value="VWF_dom"/>
</dbReference>
<accession>A0A1W0X4D7</accession>
<evidence type="ECO:0000259" key="6">
    <source>
        <dbReference type="PROSITE" id="PS50184"/>
    </source>
</evidence>
<dbReference type="Proteomes" id="UP000192578">
    <property type="component" value="Unassembled WGS sequence"/>
</dbReference>
<keyword evidence="4" id="KW-0677">Repeat</keyword>
<evidence type="ECO:0000313" key="9">
    <source>
        <dbReference type="Proteomes" id="UP000192578"/>
    </source>
</evidence>
<comment type="subcellular location">
    <subcellularLocation>
        <location evidence="1">Secreted</location>
    </subcellularLocation>
</comment>
<evidence type="ECO:0000256" key="2">
    <source>
        <dbReference type="ARBA" id="ARBA00022525"/>
    </source>
</evidence>
<feature type="domain" description="VWFD" evidence="7">
    <location>
        <begin position="374"/>
        <end position="552"/>
    </location>
</feature>
<dbReference type="SMART" id="SM00216">
    <property type="entry name" value="VWD"/>
    <property type="match status" value="1"/>
</dbReference>
<dbReference type="InterPro" id="IPR001846">
    <property type="entry name" value="VWF_type-D"/>
</dbReference>
<comment type="caution">
    <text evidence="8">The sequence shown here is derived from an EMBL/GenBank/DDBJ whole genome shotgun (WGS) entry which is preliminary data.</text>
</comment>
<evidence type="ECO:0000256" key="1">
    <source>
        <dbReference type="ARBA" id="ARBA00004613"/>
    </source>
</evidence>
<dbReference type="InterPro" id="IPR052424">
    <property type="entry name" value="Kielin_Chordin-BMP_Reg"/>
</dbReference>
<keyword evidence="2" id="KW-0964">Secreted</keyword>
<feature type="domain" description="VWFC" evidence="6">
    <location>
        <begin position="175"/>
        <end position="235"/>
    </location>
</feature>
<feature type="domain" description="VWFC" evidence="6">
    <location>
        <begin position="245"/>
        <end position="304"/>
    </location>
</feature>
<evidence type="ECO:0000256" key="5">
    <source>
        <dbReference type="SAM" id="SignalP"/>
    </source>
</evidence>
<dbReference type="PROSITE" id="PS51233">
    <property type="entry name" value="VWFD"/>
    <property type="match status" value="1"/>
</dbReference>
<dbReference type="GO" id="GO:0005576">
    <property type="term" value="C:extracellular region"/>
    <property type="evidence" value="ECO:0007669"/>
    <property type="project" value="UniProtKB-SubCell"/>
</dbReference>
<protein>
    <submittedName>
        <fullName evidence="8">BMP-binding endothelial regulator protein</fullName>
    </submittedName>
</protein>
<dbReference type="PROSITE" id="PS50184">
    <property type="entry name" value="VWFC_2"/>
    <property type="match status" value="2"/>
</dbReference>
<dbReference type="Pfam" id="PF00093">
    <property type="entry name" value="VWC"/>
    <property type="match status" value="2"/>
</dbReference>
<dbReference type="Pfam" id="PF08742">
    <property type="entry name" value="C8"/>
    <property type="match status" value="1"/>
</dbReference>
<keyword evidence="9" id="KW-1185">Reference proteome</keyword>
<sequence>MWNSKALPRTAGIIRHLVCGTVLCLLLSGDCGKWSDTTATAGGASAQGLQGETAYCSEEGSLVEVPGITSSCLKCRCENYKIACEQKKKCPDANPERCYFHLYDQSDEEKCCTYCKGCDFENVRYHSGQRWVSPTDPCVSYQCADGIVTKSAKTVCYTPCTNPVHVNGTCCPVCKGCYANGRSYGEMETVPAPDPCVQCICSGGKLICDKTACPVLACPVNLYMYEAGSCCPKCHGKRDIAVIENRCIVGKRILRPGQQPLIDNCTSCTCLKSTLLCKRQVCPILACPAEFQERTAHSCCPTCREGAPIYCETEEATYNNGDSWYIEPCVKSTCDNGMIKFGVEECPASLQCGPNEVAYKDKKDCCPKCVPDAAVCTVYGDPHYKTFDGQSFSFQGKCKYTAVEDCHKKNKRFDVQLRNDARKSAHFTWTKSVAIRTEKFRIVLLQNLHVRVDRKTVKLPHVKLGAFSILSNGYSLVVRTTYGLKVTWDGDSYVEISLPHEFRNKVCGLCGNYNGNATDDFLIKGTSTVTEEVADFAQSWLVSRKSDAAKCLMPDTEMPGSEARPRLGRNIPCPSHPLKKGLAVLRSCQVFKNSATRACRKLVNPDPYYRSCLVDMCDCPRKRPCLCSSLLAFLRECERQGGSGENIRESHCRALS</sequence>
<dbReference type="PANTHER" id="PTHR46698:SF4">
    <property type="entry name" value="CROSSVEINLESS 2"/>
    <property type="match status" value="1"/>
</dbReference>
<dbReference type="SMART" id="SM00214">
    <property type="entry name" value="VWC"/>
    <property type="match status" value="4"/>
</dbReference>
<evidence type="ECO:0000259" key="7">
    <source>
        <dbReference type="PROSITE" id="PS51233"/>
    </source>
</evidence>
<dbReference type="SUPFAM" id="SSF57603">
    <property type="entry name" value="FnI-like domain"/>
    <property type="match status" value="4"/>
</dbReference>
<proteinExistence type="predicted"/>
<dbReference type="Pfam" id="PF00094">
    <property type="entry name" value="VWD"/>
    <property type="match status" value="1"/>
</dbReference>
<feature type="chain" id="PRO_5012890347" evidence="5">
    <location>
        <begin position="33"/>
        <end position="656"/>
    </location>
</feature>
<dbReference type="AlphaFoldDB" id="A0A1W0X4D7"/>
<dbReference type="OrthoDB" id="6019304at2759"/>
<dbReference type="SMART" id="SM00832">
    <property type="entry name" value="C8"/>
    <property type="match status" value="1"/>
</dbReference>
<keyword evidence="3 5" id="KW-0732">Signal</keyword>
<dbReference type="PANTHER" id="PTHR46698">
    <property type="entry name" value="CROSSVEINLESS 2"/>
    <property type="match status" value="1"/>
</dbReference>
<feature type="signal peptide" evidence="5">
    <location>
        <begin position="1"/>
        <end position="32"/>
    </location>
</feature>
<dbReference type="EMBL" id="MTYJ01000017">
    <property type="protein sequence ID" value="OQV22385.1"/>
    <property type="molecule type" value="Genomic_DNA"/>
</dbReference>
<dbReference type="InterPro" id="IPR014853">
    <property type="entry name" value="VWF/SSPO/ZAN-like_Cys-rich_dom"/>
</dbReference>